<comment type="caution">
    <text evidence="1">The sequence shown here is derived from an EMBL/GenBank/DDBJ whole genome shotgun (WGS) entry which is preliminary data.</text>
</comment>
<dbReference type="Proteomes" id="UP001608902">
    <property type="component" value="Unassembled WGS sequence"/>
</dbReference>
<dbReference type="AlphaFoldDB" id="A0ABD6F0Q1"/>
<protein>
    <submittedName>
        <fullName evidence="1">Uncharacterized protein</fullName>
    </submittedName>
</protein>
<evidence type="ECO:0000313" key="1">
    <source>
        <dbReference type="EMBL" id="MFH4984174.1"/>
    </source>
</evidence>
<dbReference type="EMBL" id="JBGFUD010015663">
    <property type="protein sequence ID" value="MFH4984174.1"/>
    <property type="molecule type" value="Genomic_DNA"/>
</dbReference>
<sequence length="99" mass="10861">MSSANRKWVAHSPLILTPPLQLKFRNTISRLAANNFGEIGSPCLTPFCIGILSGEWKNVISVEHPLLNSASSFMWLFSIPCCFNAVKTAFVSTLSKAFS</sequence>
<proteinExistence type="predicted"/>
<reference evidence="1 2" key="1">
    <citation type="submission" date="2024-08" db="EMBL/GenBank/DDBJ databases">
        <title>Gnathostoma spinigerum genome.</title>
        <authorList>
            <person name="Gonzalez-Bertolin B."/>
            <person name="Monzon S."/>
            <person name="Zaballos A."/>
            <person name="Jimenez P."/>
            <person name="Dekumyoy P."/>
            <person name="Varona S."/>
            <person name="Cuesta I."/>
            <person name="Sumanam S."/>
            <person name="Adisakwattana P."/>
            <person name="Gasser R.B."/>
            <person name="Hernandez-Gonzalez A."/>
            <person name="Young N.D."/>
            <person name="Perteguer M.J."/>
        </authorList>
    </citation>
    <scope>NUCLEOTIDE SEQUENCE [LARGE SCALE GENOMIC DNA]</scope>
    <source>
        <strain evidence="1">AL3</strain>
        <tissue evidence="1">Liver</tissue>
    </source>
</reference>
<organism evidence="1 2">
    <name type="scientific">Gnathostoma spinigerum</name>
    <dbReference type="NCBI Taxonomy" id="75299"/>
    <lineage>
        <taxon>Eukaryota</taxon>
        <taxon>Metazoa</taxon>
        <taxon>Ecdysozoa</taxon>
        <taxon>Nematoda</taxon>
        <taxon>Chromadorea</taxon>
        <taxon>Rhabditida</taxon>
        <taxon>Spirurina</taxon>
        <taxon>Gnathostomatomorpha</taxon>
        <taxon>Gnathostomatoidea</taxon>
        <taxon>Gnathostomatidae</taxon>
        <taxon>Gnathostoma</taxon>
    </lineage>
</organism>
<keyword evidence="2" id="KW-1185">Reference proteome</keyword>
<evidence type="ECO:0000313" key="2">
    <source>
        <dbReference type="Proteomes" id="UP001608902"/>
    </source>
</evidence>
<gene>
    <name evidence="1" type="ORF">AB6A40_010883</name>
</gene>
<name>A0ABD6F0Q1_9BILA</name>
<accession>A0ABD6F0Q1</accession>